<accession>Q6II04</accession>
<sequence length="111" mass="12054">MSVVSLVRIIAETSGCNSSCCPSAVLSNSVTLLSMFSARTLLHLVSATNLARRTTRLDLLSPSAHLPLPQSHPPIPNSESNYDCDDRSLYKSTNVSRWNARRLPGLSLVIC</sequence>
<organism evidence="2">
    <name type="scientific">Drosophila melanogaster</name>
    <name type="common">Fruit fly</name>
    <dbReference type="NCBI Taxonomy" id="7227"/>
    <lineage>
        <taxon>Eukaryota</taxon>
        <taxon>Metazoa</taxon>
        <taxon>Ecdysozoa</taxon>
        <taxon>Arthropoda</taxon>
        <taxon>Hexapoda</taxon>
        <taxon>Insecta</taxon>
        <taxon>Pterygota</taxon>
        <taxon>Neoptera</taxon>
        <taxon>Endopterygota</taxon>
        <taxon>Diptera</taxon>
        <taxon>Brachycera</taxon>
        <taxon>Muscomorpha</taxon>
        <taxon>Ephydroidea</taxon>
        <taxon>Drosophilidae</taxon>
        <taxon>Drosophila</taxon>
        <taxon>Sophophora</taxon>
    </lineage>
</organism>
<evidence type="ECO:0000256" key="1">
    <source>
        <dbReference type="SAM" id="MobiDB-lite"/>
    </source>
</evidence>
<gene>
    <name evidence="2" type="ORF">HDC00113</name>
</gene>
<evidence type="ECO:0000313" key="2">
    <source>
        <dbReference type="EMBL" id="DAA03461.1"/>
    </source>
</evidence>
<reference evidence="2" key="1">
    <citation type="journal article" date="2003" name="Genome Biol.">
        <title>An integrated gene annotation and transcriptional profiling approach towards the full gene content of the Drosophila genome.</title>
        <authorList>
            <person name="Hild M."/>
            <person name="Beckmann B."/>
            <person name="Haas S.A."/>
            <person name="Koch B."/>
            <person name="Solovyev V."/>
            <person name="Busold C."/>
            <person name="Fellenberg K."/>
            <person name="Boutros M."/>
            <person name="Vingron M."/>
            <person name="Sauer F."/>
            <person name="Hoheisel J.D."/>
            <person name="Paro R."/>
        </authorList>
    </citation>
    <scope>NUCLEOTIDE SEQUENCE</scope>
</reference>
<dbReference type="EMBL" id="BK003262">
    <property type="protein sequence ID" value="DAA03461.1"/>
    <property type="molecule type" value="Genomic_DNA"/>
</dbReference>
<feature type="region of interest" description="Disordered" evidence="1">
    <location>
        <begin position="63"/>
        <end position="84"/>
    </location>
</feature>
<proteinExistence type="predicted"/>
<dbReference type="AlphaFoldDB" id="Q6II04"/>
<name>Q6II04_DROME</name>
<protein>
    <submittedName>
        <fullName evidence="2">HDC00113</fullName>
    </submittedName>
</protein>